<proteinExistence type="predicted"/>
<dbReference type="Gene3D" id="3.30.565.10">
    <property type="entry name" value="Histidine kinase-like ATPase, C-terminal domain"/>
    <property type="match status" value="1"/>
</dbReference>
<dbReference type="EMBL" id="JAGIOB010000001">
    <property type="protein sequence ID" value="MBP2417796.1"/>
    <property type="molecule type" value="Genomic_DNA"/>
</dbReference>
<protein>
    <recommendedName>
        <fullName evidence="4">Signal transduction histidine kinase</fullName>
    </recommendedName>
</protein>
<organism evidence="2 3">
    <name type="scientific">Microlunatus capsulatus</name>
    <dbReference type="NCBI Taxonomy" id="99117"/>
    <lineage>
        <taxon>Bacteria</taxon>
        <taxon>Bacillati</taxon>
        <taxon>Actinomycetota</taxon>
        <taxon>Actinomycetes</taxon>
        <taxon>Propionibacteriales</taxon>
        <taxon>Propionibacteriaceae</taxon>
        <taxon>Microlunatus</taxon>
    </lineage>
</organism>
<evidence type="ECO:0000313" key="3">
    <source>
        <dbReference type="Proteomes" id="UP000758168"/>
    </source>
</evidence>
<feature type="region of interest" description="Disordered" evidence="1">
    <location>
        <begin position="417"/>
        <end position="442"/>
    </location>
</feature>
<dbReference type="Proteomes" id="UP000758168">
    <property type="component" value="Unassembled WGS sequence"/>
</dbReference>
<dbReference type="RefSeq" id="WP_210056758.1">
    <property type="nucleotide sequence ID" value="NZ_BAAAMH010000010.1"/>
</dbReference>
<dbReference type="SUPFAM" id="SSF55874">
    <property type="entry name" value="ATPase domain of HSP90 chaperone/DNA topoisomerase II/histidine kinase"/>
    <property type="match status" value="1"/>
</dbReference>
<evidence type="ECO:0000256" key="1">
    <source>
        <dbReference type="SAM" id="MobiDB-lite"/>
    </source>
</evidence>
<name>A0ABS4Z9S6_9ACTN</name>
<dbReference type="InterPro" id="IPR036890">
    <property type="entry name" value="HATPase_C_sf"/>
</dbReference>
<accession>A0ABS4Z9S6</accession>
<keyword evidence="3" id="KW-1185">Reference proteome</keyword>
<reference evidence="2 3" key="1">
    <citation type="submission" date="2021-03" db="EMBL/GenBank/DDBJ databases">
        <title>Sequencing the genomes of 1000 actinobacteria strains.</title>
        <authorList>
            <person name="Klenk H.-P."/>
        </authorList>
    </citation>
    <scope>NUCLEOTIDE SEQUENCE [LARGE SCALE GENOMIC DNA]</scope>
    <source>
        <strain evidence="2 3">DSM 12936</strain>
    </source>
</reference>
<gene>
    <name evidence="2" type="ORF">JOF54_002718</name>
</gene>
<evidence type="ECO:0000313" key="2">
    <source>
        <dbReference type="EMBL" id="MBP2417796.1"/>
    </source>
</evidence>
<sequence>MSTGWGGRWGQGRRDRLAYLTMLRRSSAYNFRAAADRAVCVAAVGVGVLEVQPSVLAVLLWLPAAVCVVLQLVQAHHERAESLPRRWPATALHADLSHKNGRHAIAVETYTEIGGGLLLVVVAAWVATDLPPTLRLVVLAAAVGHFASTSCAIFTDHAWFNPAERGRPGWHEVLRWVSGPLTAGLVSAVALPARWPEEIWLAAVVVCLAPALISLRVRDADLALAHLAPLVREESHAGRELVISETHGALSTHLRLLEQEARTVRSSAPTLYELAVSANARLRETMTLARIGETSSTTPASLAAPVLTLARAVGAEVSVDIDAEHLGRDDRDLARIVLSDLVGNAVNAGAGAITVHLAQRPGLLVIEVGDDAPPMPVGVWKSPGTSSERLEARLTGLQGSLSCEDGAGTKTVTARWVPRGTATERGRGDDHDDAVDGPGAAG</sequence>
<comment type="caution">
    <text evidence="2">The sequence shown here is derived from an EMBL/GenBank/DDBJ whole genome shotgun (WGS) entry which is preliminary data.</text>
</comment>
<evidence type="ECO:0008006" key="4">
    <source>
        <dbReference type="Google" id="ProtNLM"/>
    </source>
</evidence>